<protein>
    <submittedName>
        <fullName evidence="6">DNA-binding FadR family transcriptional regulator</fullName>
    </submittedName>
</protein>
<reference evidence="6 7" key="1">
    <citation type="submission" date="2018-07" db="EMBL/GenBank/DDBJ databases">
        <title>Genomic Encyclopedia of Type Strains, Phase III (KMG-III): the genomes of soil and plant-associated and newly described type strains.</title>
        <authorList>
            <person name="Whitman W."/>
        </authorList>
    </citation>
    <scope>NUCLEOTIDE SEQUENCE [LARGE SCALE GENOMIC DNA]</scope>
    <source>
        <strain evidence="6 7">CECT 8488</strain>
    </source>
</reference>
<dbReference type="PROSITE" id="PS50949">
    <property type="entry name" value="HTH_GNTR"/>
    <property type="match status" value="1"/>
</dbReference>
<feature type="region of interest" description="Disordered" evidence="4">
    <location>
        <begin position="1"/>
        <end position="24"/>
    </location>
</feature>
<dbReference type="InterPro" id="IPR011711">
    <property type="entry name" value="GntR_C"/>
</dbReference>
<keyword evidence="1" id="KW-0805">Transcription regulation</keyword>
<accession>A0A3D9H9G7</accession>
<dbReference type="InterPro" id="IPR036390">
    <property type="entry name" value="WH_DNA-bd_sf"/>
</dbReference>
<organism evidence="6 7">
    <name type="scientific">Aestuariispira insulae</name>
    <dbReference type="NCBI Taxonomy" id="1461337"/>
    <lineage>
        <taxon>Bacteria</taxon>
        <taxon>Pseudomonadati</taxon>
        <taxon>Pseudomonadota</taxon>
        <taxon>Alphaproteobacteria</taxon>
        <taxon>Rhodospirillales</taxon>
        <taxon>Kiloniellaceae</taxon>
        <taxon>Aestuariispira</taxon>
    </lineage>
</organism>
<feature type="domain" description="HTH gntR-type" evidence="5">
    <location>
        <begin position="21"/>
        <end position="91"/>
    </location>
</feature>
<dbReference type="RefSeq" id="WP_218044743.1">
    <property type="nucleotide sequence ID" value="NZ_QRDW01000011.1"/>
</dbReference>
<dbReference type="InterPro" id="IPR008920">
    <property type="entry name" value="TF_FadR/GntR_C"/>
</dbReference>
<dbReference type="Gene3D" id="1.10.10.10">
    <property type="entry name" value="Winged helix-like DNA-binding domain superfamily/Winged helix DNA-binding domain"/>
    <property type="match status" value="1"/>
</dbReference>
<dbReference type="SUPFAM" id="SSF48008">
    <property type="entry name" value="GntR ligand-binding domain-like"/>
    <property type="match status" value="1"/>
</dbReference>
<dbReference type="SUPFAM" id="SSF46785">
    <property type="entry name" value="Winged helix' DNA-binding domain"/>
    <property type="match status" value="1"/>
</dbReference>
<dbReference type="GO" id="GO:0003700">
    <property type="term" value="F:DNA-binding transcription factor activity"/>
    <property type="evidence" value="ECO:0007669"/>
    <property type="project" value="InterPro"/>
</dbReference>
<keyword evidence="2 6" id="KW-0238">DNA-binding</keyword>
<evidence type="ECO:0000313" key="7">
    <source>
        <dbReference type="Proteomes" id="UP000256845"/>
    </source>
</evidence>
<dbReference type="PANTHER" id="PTHR43537">
    <property type="entry name" value="TRANSCRIPTIONAL REGULATOR, GNTR FAMILY"/>
    <property type="match status" value="1"/>
</dbReference>
<dbReference type="SMART" id="SM00345">
    <property type="entry name" value="HTH_GNTR"/>
    <property type="match status" value="1"/>
</dbReference>
<dbReference type="Pfam" id="PF07729">
    <property type="entry name" value="FCD"/>
    <property type="match status" value="1"/>
</dbReference>
<evidence type="ECO:0000256" key="4">
    <source>
        <dbReference type="SAM" id="MobiDB-lite"/>
    </source>
</evidence>
<dbReference type="SMART" id="SM00895">
    <property type="entry name" value="FCD"/>
    <property type="match status" value="1"/>
</dbReference>
<dbReference type="CDD" id="cd07377">
    <property type="entry name" value="WHTH_GntR"/>
    <property type="match status" value="1"/>
</dbReference>
<dbReference type="Pfam" id="PF00392">
    <property type="entry name" value="GntR"/>
    <property type="match status" value="1"/>
</dbReference>
<dbReference type="PANTHER" id="PTHR43537:SF5">
    <property type="entry name" value="UXU OPERON TRANSCRIPTIONAL REGULATOR"/>
    <property type="match status" value="1"/>
</dbReference>
<evidence type="ECO:0000313" key="6">
    <source>
        <dbReference type="EMBL" id="RED45821.1"/>
    </source>
</evidence>
<keyword evidence="3" id="KW-0804">Transcription</keyword>
<dbReference type="EMBL" id="QRDW01000011">
    <property type="protein sequence ID" value="RED45821.1"/>
    <property type="molecule type" value="Genomic_DNA"/>
</dbReference>
<proteinExistence type="predicted"/>
<evidence type="ECO:0000256" key="2">
    <source>
        <dbReference type="ARBA" id="ARBA00023125"/>
    </source>
</evidence>
<evidence type="ECO:0000259" key="5">
    <source>
        <dbReference type="PROSITE" id="PS50949"/>
    </source>
</evidence>
<feature type="compositionally biased region" description="Basic and acidic residues" evidence="4">
    <location>
        <begin position="1"/>
        <end position="10"/>
    </location>
</feature>
<dbReference type="InterPro" id="IPR000524">
    <property type="entry name" value="Tscrpt_reg_HTH_GntR"/>
</dbReference>
<dbReference type="Proteomes" id="UP000256845">
    <property type="component" value="Unassembled WGS sequence"/>
</dbReference>
<evidence type="ECO:0000256" key="1">
    <source>
        <dbReference type="ARBA" id="ARBA00023015"/>
    </source>
</evidence>
<dbReference type="InterPro" id="IPR036388">
    <property type="entry name" value="WH-like_DNA-bd_sf"/>
</dbReference>
<dbReference type="Gene3D" id="1.20.120.530">
    <property type="entry name" value="GntR ligand-binding domain-like"/>
    <property type="match status" value="1"/>
</dbReference>
<keyword evidence="7" id="KW-1185">Reference proteome</keyword>
<sequence>MTSDKNDGLERGSLSAPRKPRKRTDEICDRIKDWIVERDMQPGDRLPQEPDLIREFEASKGTVRESLKSLETQGLIKTRTGPGGGAFVADIDGGRAMELLANFFFFRQPTISDIYQLRRRLEPDLAVSVIGLLKDEDFKRLEDTLRLYDHPPENRGEEYEQRLAELDFHTVLAELCPNPLLGFFCGFLQNLLRNQTVCQHIYEKPNPELRQHALHYQLRLLQALKAGNAEAAREIMFEHMCAAQAYMESCEAEMKRGFLRVGDK</sequence>
<evidence type="ECO:0000256" key="3">
    <source>
        <dbReference type="ARBA" id="ARBA00023163"/>
    </source>
</evidence>
<comment type="caution">
    <text evidence="6">The sequence shown here is derived from an EMBL/GenBank/DDBJ whole genome shotgun (WGS) entry which is preliminary data.</text>
</comment>
<dbReference type="PRINTS" id="PR00035">
    <property type="entry name" value="HTHGNTR"/>
</dbReference>
<gene>
    <name evidence="6" type="ORF">DFP90_11168</name>
</gene>
<dbReference type="GO" id="GO:0003677">
    <property type="term" value="F:DNA binding"/>
    <property type="evidence" value="ECO:0007669"/>
    <property type="project" value="UniProtKB-KW"/>
</dbReference>
<name>A0A3D9H9G7_9PROT</name>
<dbReference type="AlphaFoldDB" id="A0A3D9H9G7"/>